<dbReference type="EMBL" id="AMCI01005658">
    <property type="protein sequence ID" value="EJW95715.1"/>
    <property type="molecule type" value="Genomic_DNA"/>
</dbReference>
<name>J9C798_9ZZZZ</name>
<gene>
    <name evidence="1" type="ORF">EVA_16177</name>
</gene>
<protein>
    <submittedName>
        <fullName evidence="1">Uncharacterized protein</fullName>
    </submittedName>
</protein>
<comment type="caution">
    <text evidence="1">The sequence shown here is derived from an EMBL/GenBank/DDBJ whole genome shotgun (WGS) entry which is preliminary data.</text>
</comment>
<evidence type="ECO:0000313" key="1">
    <source>
        <dbReference type="EMBL" id="EJW95715.1"/>
    </source>
</evidence>
<accession>J9C798</accession>
<organism evidence="1">
    <name type="scientific">gut metagenome</name>
    <dbReference type="NCBI Taxonomy" id="749906"/>
    <lineage>
        <taxon>unclassified sequences</taxon>
        <taxon>metagenomes</taxon>
        <taxon>organismal metagenomes</taxon>
    </lineage>
</organism>
<proteinExistence type="predicted"/>
<reference evidence="1" key="1">
    <citation type="journal article" date="2012" name="PLoS ONE">
        <title>Gene sets for utilization of primary and secondary nutrition supplies in the distal gut of endangered iberian lynx.</title>
        <authorList>
            <person name="Alcaide M."/>
            <person name="Messina E."/>
            <person name="Richter M."/>
            <person name="Bargiela R."/>
            <person name="Peplies J."/>
            <person name="Huws S.A."/>
            <person name="Newbold C.J."/>
            <person name="Golyshin P.N."/>
            <person name="Simon M.A."/>
            <person name="Lopez G."/>
            <person name="Yakimov M.M."/>
            <person name="Ferrer M."/>
        </authorList>
    </citation>
    <scope>NUCLEOTIDE SEQUENCE</scope>
</reference>
<feature type="non-terminal residue" evidence="1">
    <location>
        <position position="37"/>
    </location>
</feature>
<sequence length="37" mass="4285">MIKLPFEIIQLLWSCGNNRVEHLNGFATEFSEATFDI</sequence>
<dbReference type="AlphaFoldDB" id="J9C798"/>